<name>A0ACC1CER5_9NEOP</name>
<evidence type="ECO:0000313" key="1">
    <source>
        <dbReference type="EMBL" id="KAJ0170071.1"/>
    </source>
</evidence>
<gene>
    <name evidence="1" type="ORF">K1T71_014677</name>
</gene>
<sequence length="1127" mass="127329">MSMKVVRKNCDAKNCKYYVIVRGGEFLGHSSWRLTPSVGVRGGNCDVIHSDYEINELDTDLRTANLEIVLPIYNGKVYLCTLVNDENGPFQGRWVHQGADYYFEPKNEILEESYTQLSSMTSSKESTSNVNNENSINNWQDISHDTDVNYLPDLPKLTKEESNDIEVKINDKYVPLNNLDNQQDTSGDQIEIFNNELSNKERNKRTLDEQYSEFDESANKYSDDESNSLNVKVDTNFIDKQNKTNNDIIQLSDDDKVILNLKHNLDAERILSSDKYSIENSSLNRDGANLVKFEIRNASDTIKNNFNSNLNNDDDVIEIFNTEILKNEPINYENNVSDVKNDDILHQASGMRDVDGKLVRQARQINPEEFTSVRAVPVVIALEGIRIEDSDKEPKIVENDKNVIQKSSLVIYIYFRIFGDGVTSRTVIALTHDEQQYGQPCKFLLKGEYMVKEGSLKPRTALFDITVPAPIADSKIYICAKNLKLTSLTALDDEEKYIHQGNETYKMFSSHNSLLPLWFSLSLILVCLMFSALFSGLNLGLMSMDRTELKIISNTGTEQERKYARAIMPVRDHGNYLLCSILLGNVAVNSTFTILLDELTSGLFAVIVSTLAIVLLGEITPQAICSRHGLMIGAKSIMVTKSVMALTAPLAFPISKLLDYFLGEEIGSVYNRERLKELVKVTTGVNDLDKDEVNIISGALELRKKTVCDVMTKLEDVFMLPISSVLDFETMSEIIKSGYSRIPVYEGSRGNILTVLFIKDLAFVDPDDNTPLRTLCQYYQNSCNFVFQDVTLDVMFKQFKEGHKGHMAFVHRINNEGEGDPFYETIGLVTLEDVIEEMIQAEIVDETDVFMDNRTKRRRNRPQNKLQDFAAFAERHENQRIHISPQLTLATFQFLSTSVDAFRPDTVSETVLRRLLKQDVIHHIKMKGKTKKDPTTFVFQQGKPVDYFVLILEGRVEVTVGRENLVFEAGPFTYFGVQALTQNVGVAESPTPSAMGSLQNINMDSMLRHTFVPDYSVRAITELYYLTVKRSLYLAAKRATLMEKGALSKGATNEQFDTEVDKLLQSVDEDISVSGEHKTPSRQVSPNQLPVSASPHTRASFASHVSPDRNGDLYSTAKADEQEKLLK</sequence>
<protein>
    <submittedName>
        <fullName evidence="1">Uncharacterized protein</fullName>
    </submittedName>
</protein>
<keyword evidence="2" id="KW-1185">Reference proteome</keyword>
<proteinExistence type="predicted"/>
<evidence type="ECO:0000313" key="2">
    <source>
        <dbReference type="Proteomes" id="UP000824533"/>
    </source>
</evidence>
<organism evidence="1 2">
    <name type="scientific">Dendrolimus kikuchii</name>
    <dbReference type="NCBI Taxonomy" id="765133"/>
    <lineage>
        <taxon>Eukaryota</taxon>
        <taxon>Metazoa</taxon>
        <taxon>Ecdysozoa</taxon>
        <taxon>Arthropoda</taxon>
        <taxon>Hexapoda</taxon>
        <taxon>Insecta</taxon>
        <taxon>Pterygota</taxon>
        <taxon>Neoptera</taxon>
        <taxon>Endopterygota</taxon>
        <taxon>Lepidoptera</taxon>
        <taxon>Glossata</taxon>
        <taxon>Ditrysia</taxon>
        <taxon>Bombycoidea</taxon>
        <taxon>Lasiocampidae</taxon>
        <taxon>Dendrolimus</taxon>
    </lineage>
</organism>
<reference evidence="1 2" key="1">
    <citation type="journal article" date="2021" name="Front. Genet.">
        <title>Chromosome-Level Genome Assembly Reveals Significant Gene Expansion in the Toll and IMD Signaling Pathways of Dendrolimus kikuchii.</title>
        <authorList>
            <person name="Zhou J."/>
            <person name="Wu P."/>
            <person name="Xiong Z."/>
            <person name="Liu N."/>
            <person name="Zhao N."/>
            <person name="Ji M."/>
            <person name="Qiu Y."/>
            <person name="Yang B."/>
        </authorList>
    </citation>
    <scope>NUCLEOTIDE SEQUENCE [LARGE SCALE GENOMIC DNA]</scope>
    <source>
        <strain evidence="1">Ann1</strain>
    </source>
</reference>
<accession>A0ACC1CER5</accession>
<dbReference type="Proteomes" id="UP000824533">
    <property type="component" value="Linkage Group LG29"/>
</dbReference>
<comment type="caution">
    <text evidence="1">The sequence shown here is derived from an EMBL/GenBank/DDBJ whole genome shotgun (WGS) entry which is preliminary data.</text>
</comment>
<dbReference type="EMBL" id="CM034415">
    <property type="protein sequence ID" value="KAJ0170071.1"/>
    <property type="molecule type" value="Genomic_DNA"/>
</dbReference>